<dbReference type="Pfam" id="PF13205">
    <property type="entry name" value="Big_5"/>
    <property type="match status" value="1"/>
</dbReference>
<evidence type="ECO:0000256" key="1">
    <source>
        <dbReference type="ARBA" id="ARBA00007754"/>
    </source>
</evidence>
<comment type="similarity">
    <text evidence="1 5">Belongs to the glycosyl hydrolase 26 family.</text>
</comment>
<evidence type="ECO:0000256" key="3">
    <source>
        <dbReference type="ARBA" id="ARBA00022801"/>
    </source>
</evidence>
<evidence type="ECO:0000313" key="8">
    <source>
        <dbReference type="EMBL" id="PTN10134.1"/>
    </source>
</evidence>
<dbReference type="Pfam" id="PF02156">
    <property type="entry name" value="Glyco_hydro_26"/>
    <property type="match status" value="1"/>
</dbReference>
<evidence type="ECO:0000259" key="7">
    <source>
        <dbReference type="PROSITE" id="PS51764"/>
    </source>
</evidence>
<dbReference type="PANTHER" id="PTHR40079:SF4">
    <property type="entry name" value="GH26 DOMAIN-CONTAINING PROTEIN-RELATED"/>
    <property type="match status" value="1"/>
</dbReference>
<dbReference type="InterPro" id="IPR017853">
    <property type="entry name" value="GH"/>
</dbReference>
<feature type="signal peptide" evidence="6">
    <location>
        <begin position="1"/>
        <end position="25"/>
    </location>
</feature>
<keyword evidence="4 5" id="KW-0326">Glycosidase</keyword>
<protein>
    <submittedName>
        <fullName evidence="8">Mannan endo-1,4-beta-mannosidase</fullName>
    </submittedName>
</protein>
<dbReference type="PROSITE" id="PS51764">
    <property type="entry name" value="GH26"/>
    <property type="match status" value="1"/>
</dbReference>
<dbReference type="Gene3D" id="3.20.20.80">
    <property type="entry name" value="Glycosidases"/>
    <property type="match status" value="1"/>
</dbReference>
<dbReference type="InterPro" id="IPR000805">
    <property type="entry name" value="Glyco_hydro_26"/>
</dbReference>
<evidence type="ECO:0000256" key="4">
    <source>
        <dbReference type="ARBA" id="ARBA00023295"/>
    </source>
</evidence>
<feature type="chain" id="PRO_5015650660" evidence="6">
    <location>
        <begin position="26"/>
        <end position="467"/>
    </location>
</feature>
<keyword evidence="2 6" id="KW-0732">Signal</keyword>
<evidence type="ECO:0000256" key="6">
    <source>
        <dbReference type="SAM" id="SignalP"/>
    </source>
</evidence>
<dbReference type="GO" id="GO:0006080">
    <property type="term" value="P:substituted mannan metabolic process"/>
    <property type="evidence" value="ECO:0007669"/>
    <property type="project" value="InterPro"/>
</dbReference>
<keyword evidence="3 5" id="KW-0378">Hydrolase</keyword>
<dbReference type="PANTHER" id="PTHR40079">
    <property type="entry name" value="MANNAN ENDO-1,4-BETA-MANNOSIDASE E-RELATED"/>
    <property type="match status" value="1"/>
</dbReference>
<dbReference type="RefSeq" id="WP_107820916.1">
    <property type="nucleotide sequence ID" value="NZ_OY782574.1"/>
</dbReference>
<keyword evidence="9" id="KW-1185">Reference proteome</keyword>
<reference evidence="8 9" key="1">
    <citation type="submission" date="2018-04" db="EMBL/GenBank/DDBJ databases">
        <title>Genomic Encyclopedia of Archaeal and Bacterial Type Strains, Phase II (KMG-II): from individual species to whole genera.</title>
        <authorList>
            <person name="Goeker M."/>
        </authorList>
    </citation>
    <scope>NUCLEOTIDE SEQUENCE [LARGE SCALE GENOMIC DNA]</scope>
    <source>
        <strain evidence="8 9">DSM 28823</strain>
    </source>
</reference>
<dbReference type="OrthoDB" id="9803686at2"/>
<feature type="domain" description="GH26" evidence="7">
    <location>
        <begin position="149"/>
        <end position="461"/>
    </location>
</feature>
<dbReference type="EMBL" id="QAAD01000002">
    <property type="protein sequence ID" value="PTN10134.1"/>
    <property type="molecule type" value="Genomic_DNA"/>
</dbReference>
<dbReference type="GO" id="GO:0016985">
    <property type="term" value="F:mannan endo-1,4-beta-mannosidase activity"/>
    <property type="evidence" value="ECO:0007669"/>
    <property type="project" value="InterPro"/>
</dbReference>
<accession>A0A2T5C5E4</accession>
<feature type="active site" description="Nucleophile" evidence="5">
    <location>
        <position position="398"/>
    </location>
</feature>
<evidence type="ECO:0000256" key="2">
    <source>
        <dbReference type="ARBA" id="ARBA00022729"/>
    </source>
</evidence>
<gene>
    <name evidence="8" type="ORF">C8N47_102119</name>
</gene>
<dbReference type="AlphaFoldDB" id="A0A2T5C5E4"/>
<dbReference type="InterPro" id="IPR032812">
    <property type="entry name" value="SbsA_Ig"/>
</dbReference>
<evidence type="ECO:0000313" key="9">
    <source>
        <dbReference type="Proteomes" id="UP000243525"/>
    </source>
</evidence>
<dbReference type="Proteomes" id="UP000243525">
    <property type="component" value="Unassembled WGS sequence"/>
</dbReference>
<organism evidence="8 9">
    <name type="scientific">Mangrovibacterium marinum</name>
    <dbReference type="NCBI Taxonomy" id="1639118"/>
    <lineage>
        <taxon>Bacteria</taxon>
        <taxon>Pseudomonadati</taxon>
        <taxon>Bacteroidota</taxon>
        <taxon>Bacteroidia</taxon>
        <taxon>Marinilabiliales</taxon>
        <taxon>Prolixibacteraceae</taxon>
        <taxon>Mangrovibacterium</taxon>
    </lineage>
</organism>
<dbReference type="InterPro" id="IPR022790">
    <property type="entry name" value="GH26_dom"/>
</dbReference>
<evidence type="ECO:0000256" key="5">
    <source>
        <dbReference type="PROSITE-ProRule" id="PRU01100"/>
    </source>
</evidence>
<comment type="caution">
    <text evidence="8">The sequence shown here is derived from an EMBL/GenBank/DDBJ whole genome shotgun (WGS) entry which is preliminary data.</text>
</comment>
<proteinExistence type="inferred from homology"/>
<dbReference type="PRINTS" id="PR00739">
    <property type="entry name" value="GLHYDRLASE26"/>
</dbReference>
<name>A0A2T5C5E4_9BACT</name>
<dbReference type="SUPFAM" id="SSF51445">
    <property type="entry name" value="(Trans)glycosidases"/>
    <property type="match status" value="1"/>
</dbReference>
<sequence length="467" mass="51314">MKKLMYTLCCLILVAGGLWSCSSSDGDDPVVLDPPALVSSSPVDGATGIAAGEITLVLTFDQNVTSPSALQSTVSLDGATISSFSARLTTVTIQASGLQKGNSYELVIPAGVIQGPTKVGTSEITIHFSTEEEVVSEITTSLAVANPSTEAQHVYDFLLENYGTKIVSSTMANVNWNVNEAEWVHQHTGKYPAMAAFDYIHFIESPANWIDYTNTTVVEDWWNNNGLVAASWHWRVPASEGSSTYTYATDATNFSTANATVEGTWENDVVKADLAKMAAYLKLLQAKNIPVIWRPLHEAAGNIYEFTGGTAWFWWGNDGAEAYKALWKYVFDYFEAEGLNNLIWVWTTQTKDQAFYPGDDYVDIVGRDVYNNADASDIAAEFQSIQETYPTKMVTLSECGSVATISDQWSAGAQWSFFMPWYDYDRTVDVNSAAFTSTDHEHANAAWWTDAVANTAVITRDEMPDLK</sequence>
<feature type="active site" description="Proton donor" evidence="5">
    <location>
        <position position="298"/>
    </location>
</feature>